<evidence type="ECO:0008006" key="7">
    <source>
        <dbReference type="Google" id="ProtNLM"/>
    </source>
</evidence>
<feature type="transmembrane region" description="Helical" evidence="2">
    <location>
        <begin position="423"/>
        <end position="443"/>
    </location>
</feature>
<reference evidence="6" key="1">
    <citation type="submission" date="2019-04" db="EMBL/GenBank/DDBJ databases">
        <title>Draft genome sequence of Pseudonocardiaceae bacterium SL3-2-4.</title>
        <authorList>
            <person name="Ningsih F."/>
            <person name="Yokota A."/>
            <person name="Sakai Y."/>
            <person name="Nanatani K."/>
            <person name="Yabe S."/>
            <person name="Oetari A."/>
            <person name="Sjamsuridzal W."/>
        </authorList>
    </citation>
    <scope>NUCLEOTIDE SEQUENCE [LARGE SCALE GENOMIC DNA]</scope>
    <source>
        <strain evidence="6">SL3-2-4</strain>
    </source>
</reference>
<feature type="transmembrane region" description="Helical" evidence="2">
    <location>
        <begin position="231"/>
        <end position="249"/>
    </location>
</feature>
<dbReference type="EMBL" id="BJFL01000013">
    <property type="protein sequence ID" value="GDY31242.1"/>
    <property type="molecule type" value="Genomic_DNA"/>
</dbReference>
<name>A0A4D4J7S3_9PSEU</name>
<evidence type="ECO:0000256" key="2">
    <source>
        <dbReference type="SAM" id="Phobius"/>
    </source>
</evidence>
<evidence type="ECO:0000313" key="5">
    <source>
        <dbReference type="EMBL" id="GDY31242.1"/>
    </source>
</evidence>
<feature type="domain" description="Predicted membrane protein YciQ-like C-terminal" evidence="4">
    <location>
        <begin position="279"/>
        <end position="501"/>
    </location>
</feature>
<sequence>MSRKILALVLAAVALVGILFFVVQPGGDQRQPSAGPGLRSHAELKLRRDGTLAVTETVDVASGTTATRRAPLRIAADQHTDRIFTVSAPTVVGSGSAEADDQTFTVHLGAGRSTITYTVDGAVAGLGDQQELRWQPVSGWDVPVDTFSAVVAEPGQPNSITCLAGAAGSHILCAVAKIDQSQVVRLSHTALRAGDRIDVAVGMAGSGVPVNARLVRAHTLAAAFAPTPLDVAGAVTLAVLLLGGFWLLWHRRVRAARVVPAGAPVPLLVRGEGGHVAFASPDGVLPGQVGAVATERARAVDIAATVLDLAVRNYLWIQEVELPDGRLDWQVVRRNAADPALTGFERAVYASILPDEAERALLSQVANGHAGNLREALFGDVVARGWLARPPRTERLRWLAVGAGIAALGVGVTATLAGTAGHAMLGLPLIATGLGLAVLGRWLPVRTRRGAVLLGHVAELQHFLDAATPEDVPVADRELVFSRSLPYAVALGVTDRWLRAFAGVATDADGVPGLYWFGSCQPIPDLTRFAERFPALLAALAGQDPAGGPGRRTRTPAEVTALRR</sequence>
<accession>A0A4D4J7S3</accession>
<dbReference type="Proteomes" id="UP000298860">
    <property type="component" value="Unassembled WGS sequence"/>
</dbReference>
<keyword evidence="6" id="KW-1185">Reference proteome</keyword>
<proteinExistence type="predicted"/>
<organism evidence="5 6">
    <name type="scientific">Gandjariella thermophila</name>
    <dbReference type="NCBI Taxonomy" id="1931992"/>
    <lineage>
        <taxon>Bacteria</taxon>
        <taxon>Bacillati</taxon>
        <taxon>Actinomycetota</taxon>
        <taxon>Actinomycetes</taxon>
        <taxon>Pseudonocardiales</taxon>
        <taxon>Pseudonocardiaceae</taxon>
        <taxon>Gandjariella</taxon>
    </lineage>
</organism>
<evidence type="ECO:0000313" key="6">
    <source>
        <dbReference type="Proteomes" id="UP000298860"/>
    </source>
</evidence>
<dbReference type="Pfam" id="PF20990">
    <property type="entry name" value="DUF2207_C"/>
    <property type="match status" value="1"/>
</dbReference>
<feature type="region of interest" description="Disordered" evidence="1">
    <location>
        <begin position="544"/>
        <end position="564"/>
    </location>
</feature>
<evidence type="ECO:0000256" key="1">
    <source>
        <dbReference type="SAM" id="MobiDB-lite"/>
    </source>
</evidence>
<protein>
    <recommendedName>
        <fullName evidence="7">DUF2207 domain-containing protein</fullName>
    </recommendedName>
</protein>
<dbReference type="InterPro" id="IPR018702">
    <property type="entry name" value="DUF2207"/>
</dbReference>
<comment type="caution">
    <text evidence="5">The sequence shown here is derived from an EMBL/GenBank/DDBJ whole genome shotgun (WGS) entry which is preliminary data.</text>
</comment>
<feature type="transmembrane region" description="Helical" evidence="2">
    <location>
        <begin position="398"/>
        <end position="417"/>
    </location>
</feature>
<dbReference type="InterPro" id="IPR048389">
    <property type="entry name" value="YciQ-like_C"/>
</dbReference>
<keyword evidence="2" id="KW-0812">Transmembrane</keyword>
<evidence type="ECO:0000259" key="4">
    <source>
        <dbReference type="Pfam" id="PF20990"/>
    </source>
</evidence>
<dbReference type="AlphaFoldDB" id="A0A4D4J7S3"/>
<keyword evidence="2" id="KW-1133">Transmembrane helix</keyword>
<dbReference type="RefSeq" id="WP_192909539.1">
    <property type="nucleotide sequence ID" value="NZ_BJFL01000013.1"/>
</dbReference>
<keyword evidence="2" id="KW-0472">Membrane</keyword>
<dbReference type="Pfam" id="PF09972">
    <property type="entry name" value="DUF2207"/>
    <property type="match status" value="1"/>
</dbReference>
<evidence type="ECO:0000259" key="3">
    <source>
        <dbReference type="Pfam" id="PF09972"/>
    </source>
</evidence>
<gene>
    <name evidence="5" type="ORF">GTS_28750</name>
</gene>
<feature type="domain" description="DUF2207" evidence="3">
    <location>
        <begin position="41"/>
        <end position="201"/>
    </location>
</feature>